<accession>A0ABT4URE4</accession>
<sequence length="138" mass="14929">MSNSPAGTVVSESVKQALFLRALASHLTANPDLCPVNVCDSLDRPVLQLRAWHSDDVARDLARWAESLPDSHLRVESIEGMAFVSVEAALFRHELSVWTTVPGLLEVLGDVDHFPPGKHPLALEVLRAYAGVEPGEAA</sequence>
<reference evidence="1 2" key="1">
    <citation type="submission" date="2022-11" db="EMBL/GenBank/DDBJ databases">
        <title>Draft genome sequence of Saccharopolyspora sp. WRP15-2 isolated from rhizosphere soils of wild rice in Thailand.</title>
        <authorList>
            <person name="Duangmal K."/>
            <person name="Kammanee S."/>
            <person name="Muangham S."/>
        </authorList>
    </citation>
    <scope>NUCLEOTIDE SEQUENCE [LARGE SCALE GENOMIC DNA]</scope>
    <source>
        <strain evidence="1 2">WRP15-2</strain>
    </source>
</reference>
<dbReference type="RefSeq" id="WP_270946855.1">
    <property type="nucleotide sequence ID" value="NZ_JAQGLA010000002.1"/>
</dbReference>
<comment type="caution">
    <text evidence="1">The sequence shown here is derived from an EMBL/GenBank/DDBJ whole genome shotgun (WGS) entry which is preliminary data.</text>
</comment>
<dbReference type="Proteomes" id="UP001210380">
    <property type="component" value="Unassembled WGS sequence"/>
</dbReference>
<keyword evidence="2" id="KW-1185">Reference proteome</keyword>
<evidence type="ECO:0000313" key="2">
    <source>
        <dbReference type="Proteomes" id="UP001210380"/>
    </source>
</evidence>
<protein>
    <submittedName>
        <fullName evidence="1">Uncharacterized protein</fullName>
    </submittedName>
</protein>
<name>A0ABT4URE4_9PSEU</name>
<organism evidence="1 2">
    <name type="scientific">Saccharopolyspora oryzae</name>
    <dbReference type="NCBI Taxonomy" id="2997343"/>
    <lineage>
        <taxon>Bacteria</taxon>
        <taxon>Bacillati</taxon>
        <taxon>Actinomycetota</taxon>
        <taxon>Actinomycetes</taxon>
        <taxon>Pseudonocardiales</taxon>
        <taxon>Pseudonocardiaceae</taxon>
        <taxon>Saccharopolyspora</taxon>
    </lineage>
</organism>
<proteinExistence type="predicted"/>
<gene>
    <name evidence="1" type="ORF">OU415_02520</name>
</gene>
<evidence type="ECO:0000313" key="1">
    <source>
        <dbReference type="EMBL" id="MDA3624292.1"/>
    </source>
</evidence>
<dbReference type="EMBL" id="JAQGLA010000002">
    <property type="protein sequence ID" value="MDA3624292.1"/>
    <property type="molecule type" value="Genomic_DNA"/>
</dbReference>